<evidence type="ECO:0000256" key="3">
    <source>
        <dbReference type="ARBA" id="ARBA00022801"/>
    </source>
</evidence>
<protein>
    <recommendedName>
        <fullName evidence="7">Peptidase M10 metallopeptidase domain-containing protein</fullName>
    </recommendedName>
</protein>
<gene>
    <name evidence="8" type="ORF">GSLYS_00001444001</name>
</gene>
<dbReference type="GO" id="GO:0030198">
    <property type="term" value="P:extracellular matrix organization"/>
    <property type="evidence" value="ECO:0007669"/>
    <property type="project" value="TreeGrafter"/>
</dbReference>
<sequence length="109" mass="12286">RSIFQESFLRWSKPSKIHIQSKVDSPEIVITFARREHGDGDYNSFDGRGMLLAHAYPPGNVSMSGDIHFDMDELWSSGVNKSDTRDLMMIAMHEAGHSLGLQHSKNVRA</sequence>
<feature type="binding site" evidence="6">
    <location>
        <position position="37"/>
    </location>
    <ligand>
        <name>Zn(2+)</name>
        <dbReference type="ChEBI" id="CHEBI:29105"/>
        <label>1</label>
    </ligand>
</feature>
<dbReference type="GO" id="GO:0008270">
    <property type="term" value="F:zinc ion binding"/>
    <property type="evidence" value="ECO:0007669"/>
    <property type="project" value="InterPro"/>
</dbReference>
<feature type="binding site" evidence="6">
    <location>
        <position position="66"/>
    </location>
    <ligand>
        <name>Ca(2+)</name>
        <dbReference type="ChEBI" id="CHEBI:29108"/>
        <label>2</label>
    </ligand>
</feature>
<dbReference type="Pfam" id="PF00413">
    <property type="entry name" value="Peptidase_M10"/>
    <property type="match status" value="1"/>
</dbReference>
<feature type="binding site" evidence="6">
    <location>
        <position position="51"/>
    </location>
    <ligand>
        <name>Ca(2+)</name>
        <dbReference type="ChEBI" id="CHEBI:29108"/>
        <label>3</label>
    </ligand>
</feature>
<evidence type="ECO:0000313" key="9">
    <source>
        <dbReference type="Proteomes" id="UP001497497"/>
    </source>
</evidence>
<feature type="binding site" evidence="6">
    <location>
        <position position="103"/>
    </location>
    <ligand>
        <name>Zn(2+)</name>
        <dbReference type="ChEBI" id="CHEBI:29105"/>
        <label>2</label>
        <note>catalytic</note>
    </ligand>
</feature>
<organism evidence="8 9">
    <name type="scientific">Lymnaea stagnalis</name>
    <name type="common">Great pond snail</name>
    <name type="synonym">Helix stagnalis</name>
    <dbReference type="NCBI Taxonomy" id="6523"/>
    <lineage>
        <taxon>Eukaryota</taxon>
        <taxon>Metazoa</taxon>
        <taxon>Spiralia</taxon>
        <taxon>Lophotrochozoa</taxon>
        <taxon>Mollusca</taxon>
        <taxon>Gastropoda</taxon>
        <taxon>Heterobranchia</taxon>
        <taxon>Euthyneura</taxon>
        <taxon>Panpulmonata</taxon>
        <taxon>Hygrophila</taxon>
        <taxon>Lymnaeoidea</taxon>
        <taxon>Lymnaeidae</taxon>
        <taxon>Lymnaea</taxon>
    </lineage>
</organism>
<comment type="caution">
    <text evidence="8">The sequence shown here is derived from an EMBL/GenBank/DDBJ whole genome shotgun (WGS) entry which is preliminary data.</text>
</comment>
<keyword evidence="2 6" id="KW-0479">Metal-binding</keyword>
<keyword evidence="6" id="KW-0106">Calcium</keyword>
<accession>A0AAV2H433</accession>
<feature type="binding site" evidence="6">
    <location>
        <position position="46"/>
    </location>
    <ligand>
        <name>Ca(2+)</name>
        <dbReference type="ChEBI" id="CHEBI:29108"/>
        <label>3</label>
    </ligand>
</feature>
<keyword evidence="3" id="KW-0378">Hydrolase</keyword>
<feature type="binding site" evidence="6">
    <location>
        <position position="97"/>
    </location>
    <ligand>
        <name>Zn(2+)</name>
        <dbReference type="ChEBI" id="CHEBI:29105"/>
        <label>2</label>
        <note>catalytic</note>
    </ligand>
</feature>
<evidence type="ECO:0000256" key="4">
    <source>
        <dbReference type="ARBA" id="ARBA00022833"/>
    </source>
</evidence>
<dbReference type="Proteomes" id="UP001497497">
    <property type="component" value="Unassembled WGS sequence"/>
</dbReference>
<dbReference type="GO" id="GO:0030574">
    <property type="term" value="P:collagen catabolic process"/>
    <property type="evidence" value="ECO:0007669"/>
    <property type="project" value="TreeGrafter"/>
</dbReference>
<dbReference type="GO" id="GO:0006508">
    <property type="term" value="P:proteolysis"/>
    <property type="evidence" value="ECO:0007669"/>
    <property type="project" value="UniProtKB-KW"/>
</dbReference>
<dbReference type="GO" id="GO:0031012">
    <property type="term" value="C:extracellular matrix"/>
    <property type="evidence" value="ECO:0007669"/>
    <property type="project" value="InterPro"/>
</dbReference>
<feature type="non-terminal residue" evidence="8">
    <location>
        <position position="1"/>
    </location>
</feature>
<feature type="active site" evidence="5">
    <location>
        <position position="94"/>
    </location>
</feature>
<feature type="binding site" evidence="6">
    <location>
        <position position="68"/>
    </location>
    <ligand>
        <name>Zn(2+)</name>
        <dbReference type="ChEBI" id="CHEBI:29105"/>
        <label>1</label>
    </ligand>
</feature>
<evidence type="ECO:0000259" key="7">
    <source>
        <dbReference type="Pfam" id="PF00413"/>
    </source>
</evidence>
<feature type="binding site" evidence="6">
    <location>
        <position position="70"/>
    </location>
    <ligand>
        <name>Ca(2+)</name>
        <dbReference type="ChEBI" id="CHEBI:29108"/>
        <label>3</label>
    </ligand>
</feature>
<dbReference type="GO" id="GO:0004222">
    <property type="term" value="F:metalloendopeptidase activity"/>
    <property type="evidence" value="ECO:0007669"/>
    <property type="project" value="InterPro"/>
</dbReference>
<comment type="cofactor">
    <cofactor evidence="6">
        <name>Zn(2+)</name>
        <dbReference type="ChEBI" id="CHEBI:29105"/>
    </cofactor>
    <text evidence="6">Binds 2 Zn(2+) ions per subunit.</text>
</comment>
<dbReference type="AlphaFoldDB" id="A0AAV2H433"/>
<feature type="domain" description="Peptidase M10 metallopeptidase" evidence="7">
    <location>
        <begin position="2"/>
        <end position="108"/>
    </location>
</feature>
<dbReference type="PANTHER" id="PTHR10201:SF309">
    <property type="entry name" value="PEPTIDASE METALLOPEPTIDASE DOMAIN-CONTAINING PROTEIN"/>
    <property type="match status" value="1"/>
</dbReference>
<feature type="binding site" evidence="6">
    <location>
        <position position="41"/>
    </location>
    <ligand>
        <name>Zn(2+)</name>
        <dbReference type="ChEBI" id="CHEBI:29105"/>
        <label>1</label>
    </ligand>
</feature>
<dbReference type="InterPro" id="IPR001818">
    <property type="entry name" value="Pept_M10_metallopeptidase"/>
</dbReference>
<dbReference type="InterPro" id="IPR024079">
    <property type="entry name" value="MetalloPept_cat_dom_sf"/>
</dbReference>
<keyword evidence="4 6" id="KW-0862">Zinc</keyword>
<dbReference type="EMBL" id="CAXITT010000014">
    <property type="protein sequence ID" value="CAL1527267.1"/>
    <property type="molecule type" value="Genomic_DNA"/>
</dbReference>
<proteinExistence type="predicted"/>
<name>A0AAV2H433_LYMST</name>
<feature type="binding site" evidence="6">
    <location>
        <position position="73"/>
    </location>
    <ligand>
        <name>Ca(2+)</name>
        <dbReference type="ChEBI" id="CHEBI:29108"/>
        <label>3</label>
    </ligand>
</feature>
<feature type="non-terminal residue" evidence="8">
    <location>
        <position position="109"/>
    </location>
</feature>
<evidence type="ECO:0000313" key="8">
    <source>
        <dbReference type="EMBL" id="CAL1527267.1"/>
    </source>
</evidence>
<feature type="binding site" evidence="6">
    <location>
        <position position="54"/>
    </location>
    <ligand>
        <name>Zn(2+)</name>
        <dbReference type="ChEBI" id="CHEBI:29105"/>
        <label>1</label>
    </ligand>
</feature>
<dbReference type="SUPFAM" id="SSF55486">
    <property type="entry name" value="Metalloproteases ('zincins'), catalytic domain"/>
    <property type="match status" value="1"/>
</dbReference>
<evidence type="ECO:0000256" key="2">
    <source>
        <dbReference type="ARBA" id="ARBA00022723"/>
    </source>
</evidence>
<keyword evidence="1" id="KW-0645">Protease</keyword>
<dbReference type="GO" id="GO:0005615">
    <property type="term" value="C:extracellular space"/>
    <property type="evidence" value="ECO:0007669"/>
    <property type="project" value="TreeGrafter"/>
</dbReference>
<evidence type="ECO:0000256" key="1">
    <source>
        <dbReference type="ARBA" id="ARBA00022670"/>
    </source>
</evidence>
<dbReference type="Gene3D" id="3.40.390.10">
    <property type="entry name" value="Collagenase (Catalytic Domain)"/>
    <property type="match status" value="1"/>
</dbReference>
<dbReference type="InterPro" id="IPR021190">
    <property type="entry name" value="Pept_M10A"/>
</dbReference>
<feature type="binding site" evidence="6">
    <location>
        <position position="73"/>
    </location>
    <ligand>
        <name>Ca(2+)</name>
        <dbReference type="ChEBI" id="CHEBI:29108"/>
        <label>1</label>
    </ligand>
</feature>
<evidence type="ECO:0000256" key="6">
    <source>
        <dbReference type="PIRSR" id="PIRSR621190-2"/>
    </source>
</evidence>
<feature type="binding site" evidence="6">
    <location>
        <position position="93"/>
    </location>
    <ligand>
        <name>Zn(2+)</name>
        <dbReference type="ChEBI" id="CHEBI:29105"/>
        <label>2</label>
        <note>catalytic</note>
    </ligand>
</feature>
<dbReference type="PRINTS" id="PR00138">
    <property type="entry name" value="MATRIXIN"/>
</dbReference>
<evidence type="ECO:0000256" key="5">
    <source>
        <dbReference type="PIRSR" id="PIRSR621190-1"/>
    </source>
</evidence>
<reference evidence="8 9" key="1">
    <citation type="submission" date="2024-04" db="EMBL/GenBank/DDBJ databases">
        <authorList>
            <consortium name="Genoscope - CEA"/>
            <person name="William W."/>
        </authorList>
    </citation>
    <scope>NUCLEOTIDE SEQUENCE [LARGE SCALE GENOMIC DNA]</scope>
</reference>
<comment type="cofactor">
    <cofactor evidence="6">
        <name>Ca(2+)</name>
        <dbReference type="ChEBI" id="CHEBI:29108"/>
    </cofactor>
    <text evidence="6">Can bind about 5 Ca(2+) ions per subunit.</text>
</comment>
<dbReference type="PANTHER" id="PTHR10201">
    <property type="entry name" value="MATRIX METALLOPROTEINASE"/>
    <property type="match status" value="1"/>
</dbReference>
<feature type="binding site" evidence="6">
    <location>
        <position position="47"/>
    </location>
    <ligand>
        <name>Ca(2+)</name>
        <dbReference type="ChEBI" id="CHEBI:29108"/>
        <label>3</label>
    </ligand>
</feature>
<keyword evidence="9" id="KW-1185">Reference proteome</keyword>